<gene>
    <name evidence="3" type="ORF">SAMN04487991_3419</name>
</gene>
<dbReference type="InterPro" id="IPR005543">
    <property type="entry name" value="PASTA_dom"/>
</dbReference>
<evidence type="ECO:0000313" key="3">
    <source>
        <dbReference type="EMBL" id="SFJ95885.1"/>
    </source>
</evidence>
<dbReference type="AlphaFoldDB" id="A0A1I3VKU8"/>
<protein>
    <submittedName>
        <fullName evidence="3">PASTA domain, binds beta-lactams</fullName>
    </submittedName>
</protein>
<reference evidence="4" key="1">
    <citation type="submission" date="2016-10" db="EMBL/GenBank/DDBJ databases">
        <authorList>
            <person name="Varghese N."/>
            <person name="Submissions S."/>
        </authorList>
    </citation>
    <scope>NUCLEOTIDE SEQUENCE [LARGE SCALE GENOMIC DNA]</scope>
    <source>
        <strain evidence="4">DSM 26471</strain>
    </source>
</reference>
<keyword evidence="4" id="KW-1185">Reference proteome</keyword>
<dbReference type="OrthoDB" id="9762169at2"/>
<evidence type="ECO:0000259" key="2">
    <source>
        <dbReference type="PROSITE" id="PS51178"/>
    </source>
</evidence>
<dbReference type="Gene3D" id="3.30.10.20">
    <property type="match status" value="2"/>
</dbReference>
<sequence>MIARLLIWLAVLLMPVMAVAGNGYTFNERFPSSKLEAFENAVRKVNPDCMPSPYPLEAEFYPLRVGKAALANCGSDEQVRKYSKYILHLKDNPAVTIGMLDDLKIDAAQCVLNTFIDADSTLNAYQKDDYKSVVNAGISVANWYGLVKGLSQLRAADADSFLTTLMSARERNLELAALYHTDVGGRILDTLLTKRYKHVLALGYYRERCEYDAAALELENLRTATYDACVEAGHAYRQAERNLRHHSYTFRLPLQEISGNNFHEEFDLLVDALESKMRLLEQFEDHYTELEQLDRDLPPEAKTFAARRKAYRTAFDTAQKAIPTAASCRKLDPLTEALALANGTRFSCRPAFYGAGEDALPHTDELVAALAQEARTRSAAYWARLDRIRGLHMACKTGERDREIAALREEMRTHPGLRYDSGACHMVAQPQLEQELDRMTAGLPEHCQMTAVPRDILRLPTSEAVRALEEARLFVLGAPTRVPPKADEPEGIVVDSAPAPGEPVRVWTGVALTVTGPQPEPEEEPELATVPAILGLTEAKALSALAEAGLNGVVGKRIPADRLELKPGFVHAAVPGPGRPAAMGSAVSLTVIGPRPMIDVPSLAGAKTEAQAQGILAEAGFVPGPAAAGHPAPEGEEPGTFYDTDPPGPGPYPMFTTLRPLAFTLPAPPAEPEMRPVPPVKGLEPGKAQDMIRKDGFFEVGTVSAGKPATGNEKPGTVQSTAPGIGQPAPEGTTVDLFVAAPAVAIDAPEDPAQPAEPAPLAAGDGDWMGFWELSDFSADSASAQQSLSEAVLRFRVENADGRLMFRLYSNRNGEWKRFINFPADIDDGGILRADPSFLRELEAKMQADAAKGEVAQLTKMVFGALKELEMTRKGVACSIRLYDVGESQMITLDARCRRL</sequence>
<dbReference type="CDD" id="cd06577">
    <property type="entry name" value="PASTA_pknB"/>
    <property type="match status" value="4"/>
</dbReference>
<dbReference type="EMBL" id="FORH01000007">
    <property type="protein sequence ID" value="SFJ95885.1"/>
    <property type="molecule type" value="Genomic_DNA"/>
</dbReference>
<name>A0A1I3VKU8_9RHOB</name>
<organism evidence="3 4">
    <name type="scientific">Celeribacter neptunius</name>
    <dbReference type="NCBI Taxonomy" id="588602"/>
    <lineage>
        <taxon>Bacteria</taxon>
        <taxon>Pseudomonadati</taxon>
        <taxon>Pseudomonadota</taxon>
        <taxon>Alphaproteobacteria</taxon>
        <taxon>Rhodobacterales</taxon>
        <taxon>Roseobacteraceae</taxon>
        <taxon>Celeribacter</taxon>
    </lineage>
</organism>
<feature type="region of interest" description="Disordered" evidence="1">
    <location>
        <begin position="703"/>
        <end position="722"/>
    </location>
</feature>
<dbReference type="STRING" id="588602.SAMN04487991_3419"/>
<proteinExistence type="predicted"/>
<evidence type="ECO:0000313" key="4">
    <source>
        <dbReference type="Proteomes" id="UP000199630"/>
    </source>
</evidence>
<evidence type="ECO:0000256" key="1">
    <source>
        <dbReference type="SAM" id="MobiDB-lite"/>
    </source>
</evidence>
<accession>A0A1I3VKU8</accession>
<feature type="domain" description="PASTA" evidence="2">
    <location>
        <begin position="671"/>
        <end position="741"/>
    </location>
</feature>
<dbReference type="Proteomes" id="UP000199630">
    <property type="component" value="Unassembled WGS sequence"/>
</dbReference>
<dbReference type="PROSITE" id="PS51178">
    <property type="entry name" value="PASTA"/>
    <property type="match status" value="1"/>
</dbReference>
<dbReference type="SMART" id="SM00740">
    <property type="entry name" value="PASTA"/>
    <property type="match status" value="2"/>
</dbReference>
<dbReference type="RefSeq" id="WP_090061916.1">
    <property type="nucleotide sequence ID" value="NZ_FORH01000007.1"/>
</dbReference>